<dbReference type="GO" id="GO:0005886">
    <property type="term" value="C:plasma membrane"/>
    <property type="evidence" value="ECO:0007669"/>
    <property type="project" value="UniProtKB-SubCell"/>
</dbReference>
<keyword evidence="8 9" id="KW-0472">Membrane</keyword>
<organism evidence="12 13">
    <name type="scientific">Pyramidobacter porci</name>
    <dbReference type="NCBI Taxonomy" id="2605789"/>
    <lineage>
        <taxon>Bacteria</taxon>
        <taxon>Thermotogati</taxon>
        <taxon>Synergistota</taxon>
        <taxon>Synergistia</taxon>
        <taxon>Synergistales</taxon>
        <taxon>Dethiosulfovibrionaceae</taxon>
        <taxon>Pyramidobacter</taxon>
    </lineage>
</organism>
<dbReference type="SUPFAM" id="SSF90123">
    <property type="entry name" value="ABC transporter transmembrane region"/>
    <property type="match status" value="1"/>
</dbReference>
<accession>A0A6L5YDU6</accession>
<protein>
    <submittedName>
        <fullName evidence="12">ABC transporter ATP-binding protein</fullName>
    </submittedName>
</protein>
<gene>
    <name evidence="12" type="ORF">FYJ74_10650</name>
</gene>
<evidence type="ECO:0000256" key="9">
    <source>
        <dbReference type="SAM" id="Phobius"/>
    </source>
</evidence>
<feature type="domain" description="ABC transporter" evidence="10">
    <location>
        <begin position="338"/>
        <end position="572"/>
    </location>
</feature>
<dbReference type="InterPro" id="IPR003593">
    <property type="entry name" value="AAA+_ATPase"/>
</dbReference>
<dbReference type="GO" id="GO:0005524">
    <property type="term" value="F:ATP binding"/>
    <property type="evidence" value="ECO:0007669"/>
    <property type="project" value="UniProtKB-KW"/>
</dbReference>
<dbReference type="PANTHER" id="PTHR43394">
    <property type="entry name" value="ATP-DEPENDENT PERMEASE MDL1, MITOCHONDRIAL"/>
    <property type="match status" value="1"/>
</dbReference>
<comment type="subcellular location">
    <subcellularLocation>
        <location evidence="1">Cell membrane</location>
        <topology evidence="1">Multi-pass membrane protein</topology>
    </subcellularLocation>
</comment>
<evidence type="ECO:0000313" key="13">
    <source>
        <dbReference type="Proteomes" id="UP000473699"/>
    </source>
</evidence>
<evidence type="ECO:0000256" key="1">
    <source>
        <dbReference type="ARBA" id="ARBA00004651"/>
    </source>
</evidence>
<name>A0A6L5YDU6_9BACT</name>
<keyword evidence="13" id="KW-1185">Reference proteome</keyword>
<keyword evidence="5" id="KW-0547">Nucleotide-binding</keyword>
<keyword evidence="2" id="KW-0813">Transport</keyword>
<feature type="transmembrane region" description="Helical" evidence="9">
    <location>
        <begin position="281"/>
        <end position="302"/>
    </location>
</feature>
<reference evidence="12 13" key="1">
    <citation type="submission" date="2019-08" db="EMBL/GenBank/DDBJ databases">
        <title>In-depth cultivation of the pig gut microbiome towards novel bacterial diversity and tailored functional studies.</title>
        <authorList>
            <person name="Wylensek D."/>
            <person name="Hitch T.C.A."/>
            <person name="Clavel T."/>
        </authorList>
    </citation>
    <scope>NUCLEOTIDE SEQUENCE [LARGE SCALE GENOMIC DNA]</scope>
    <source>
        <strain evidence="12 13">SM-530-WT-4B</strain>
    </source>
</reference>
<dbReference type="Gene3D" id="3.40.50.300">
    <property type="entry name" value="P-loop containing nucleotide triphosphate hydrolases"/>
    <property type="match status" value="1"/>
</dbReference>
<dbReference type="RefSeq" id="WP_326830935.1">
    <property type="nucleotide sequence ID" value="NZ_VUNH01000012.1"/>
</dbReference>
<keyword evidence="6 12" id="KW-0067">ATP-binding</keyword>
<keyword evidence="4 9" id="KW-0812">Transmembrane</keyword>
<evidence type="ECO:0000256" key="3">
    <source>
        <dbReference type="ARBA" id="ARBA00022475"/>
    </source>
</evidence>
<proteinExistence type="predicted"/>
<dbReference type="GO" id="GO:0015421">
    <property type="term" value="F:ABC-type oligopeptide transporter activity"/>
    <property type="evidence" value="ECO:0007669"/>
    <property type="project" value="TreeGrafter"/>
</dbReference>
<dbReference type="InterPro" id="IPR011527">
    <property type="entry name" value="ABC1_TM_dom"/>
</dbReference>
<dbReference type="Pfam" id="PF00664">
    <property type="entry name" value="ABC_membrane"/>
    <property type="match status" value="1"/>
</dbReference>
<evidence type="ECO:0000256" key="8">
    <source>
        <dbReference type="ARBA" id="ARBA00023136"/>
    </source>
</evidence>
<sequence length="588" mass="63792">MKDERILSRLMEYAGSYRRLARASWVLSALSALLGLAPFVFIWKISAAALGGSGTEDMAAWGWKAVIAAALSLIVSILGLMCSHLAAFRVAANMRSRLMRHIASLPLGSAESLGTGKLRAIVTNCSAATENYLAHQLPDASATLASTAGLGALILFFDWRLGLLSLLPAFLAALSMRAMMGPDMQRQMGDYQNALKDMENEAVEYIRGISVVKTFGQSVFSFERFRGAIERYEKWVIGYTKAMRPHMILFTALVQSAFLFLIGGGLWLARGGVTPGLLSDLVFYIIVTPAVAVNFNKIMYLVENRMTVADALRRVDGVLALKPLSQPEHGEHPHDASVTLENVSFGYAPGKKAVDGLSLRIEAGMRAALVGPSGSGKSTLAQLIARFFDPQEGRVLIGGVDVRRIAKEELTDFVSFVFQDSRLIKASIFDNVRMGRPGASREEVFAALEAAQCGDILAKLPQGADTELGAKGTYLSGGETQRISIARAILKNAPILILDEATAFADPDNESRIQAALSRLSQGKTVIMIAHRLSSVKRADLVCVLENGKVVEQGAFERLAERGGLFARMWREQQSAAVWKMTKEARSC</sequence>
<evidence type="ECO:0000256" key="6">
    <source>
        <dbReference type="ARBA" id="ARBA00022840"/>
    </source>
</evidence>
<evidence type="ECO:0000256" key="7">
    <source>
        <dbReference type="ARBA" id="ARBA00022989"/>
    </source>
</evidence>
<dbReference type="SMART" id="SM00382">
    <property type="entry name" value="AAA"/>
    <property type="match status" value="1"/>
</dbReference>
<dbReference type="FunFam" id="3.40.50.300:FF:000221">
    <property type="entry name" value="Multidrug ABC transporter ATP-binding protein"/>
    <property type="match status" value="1"/>
</dbReference>
<dbReference type="SUPFAM" id="SSF52540">
    <property type="entry name" value="P-loop containing nucleoside triphosphate hydrolases"/>
    <property type="match status" value="1"/>
</dbReference>
<dbReference type="EMBL" id="VUNH01000012">
    <property type="protein sequence ID" value="MST56484.1"/>
    <property type="molecule type" value="Genomic_DNA"/>
</dbReference>
<feature type="transmembrane region" description="Helical" evidence="9">
    <location>
        <begin position="65"/>
        <end position="91"/>
    </location>
</feature>
<dbReference type="Pfam" id="PF00005">
    <property type="entry name" value="ABC_tran"/>
    <property type="match status" value="1"/>
</dbReference>
<dbReference type="PROSITE" id="PS50929">
    <property type="entry name" value="ABC_TM1F"/>
    <property type="match status" value="1"/>
</dbReference>
<evidence type="ECO:0000313" key="12">
    <source>
        <dbReference type="EMBL" id="MST56484.1"/>
    </source>
</evidence>
<feature type="domain" description="ABC transmembrane type-1" evidence="11">
    <location>
        <begin position="26"/>
        <end position="307"/>
    </location>
</feature>
<comment type="caution">
    <text evidence="12">The sequence shown here is derived from an EMBL/GenBank/DDBJ whole genome shotgun (WGS) entry which is preliminary data.</text>
</comment>
<feature type="transmembrane region" description="Helical" evidence="9">
    <location>
        <begin position="247"/>
        <end position="269"/>
    </location>
</feature>
<dbReference type="Proteomes" id="UP000473699">
    <property type="component" value="Unassembled WGS sequence"/>
</dbReference>
<dbReference type="GO" id="GO:0016887">
    <property type="term" value="F:ATP hydrolysis activity"/>
    <property type="evidence" value="ECO:0007669"/>
    <property type="project" value="InterPro"/>
</dbReference>
<dbReference type="InterPro" id="IPR003439">
    <property type="entry name" value="ABC_transporter-like_ATP-bd"/>
</dbReference>
<dbReference type="AlphaFoldDB" id="A0A6L5YDU6"/>
<evidence type="ECO:0000256" key="4">
    <source>
        <dbReference type="ARBA" id="ARBA00022692"/>
    </source>
</evidence>
<dbReference type="InterPro" id="IPR036640">
    <property type="entry name" value="ABC1_TM_sf"/>
</dbReference>
<keyword evidence="7 9" id="KW-1133">Transmembrane helix</keyword>
<dbReference type="PROSITE" id="PS50893">
    <property type="entry name" value="ABC_TRANSPORTER_2"/>
    <property type="match status" value="1"/>
</dbReference>
<evidence type="ECO:0000256" key="2">
    <source>
        <dbReference type="ARBA" id="ARBA00022448"/>
    </source>
</evidence>
<dbReference type="Gene3D" id="1.20.1560.10">
    <property type="entry name" value="ABC transporter type 1, transmembrane domain"/>
    <property type="match status" value="1"/>
</dbReference>
<dbReference type="InterPro" id="IPR027417">
    <property type="entry name" value="P-loop_NTPase"/>
</dbReference>
<feature type="transmembrane region" description="Helical" evidence="9">
    <location>
        <begin position="20"/>
        <end position="45"/>
    </location>
</feature>
<evidence type="ECO:0000256" key="5">
    <source>
        <dbReference type="ARBA" id="ARBA00022741"/>
    </source>
</evidence>
<keyword evidence="3" id="KW-1003">Cell membrane</keyword>
<evidence type="ECO:0000259" key="10">
    <source>
        <dbReference type="PROSITE" id="PS50893"/>
    </source>
</evidence>
<dbReference type="PANTHER" id="PTHR43394:SF1">
    <property type="entry name" value="ATP-BINDING CASSETTE SUB-FAMILY B MEMBER 10, MITOCHONDRIAL"/>
    <property type="match status" value="1"/>
</dbReference>
<dbReference type="InterPro" id="IPR039421">
    <property type="entry name" value="Type_1_exporter"/>
</dbReference>
<evidence type="ECO:0000259" key="11">
    <source>
        <dbReference type="PROSITE" id="PS50929"/>
    </source>
</evidence>